<dbReference type="SUPFAM" id="SSF57701">
    <property type="entry name" value="Zn2/Cys6 DNA-binding domain"/>
    <property type="match status" value="1"/>
</dbReference>
<keyword evidence="4 9" id="KW-0238">DNA-binding</keyword>
<dbReference type="OrthoDB" id="3598904at2759"/>
<dbReference type="PANTHER" id="PTHR36206">
    <property type="entry name" value="ASPERCRYPTIN BIOSYNTHESIS CLUSTER-SPECIFIC TRANSCRIPTION REGULATOR ATNN-RELATED"/>
    <property type="match status" value="1"/>
</dbReference>
<evidence type="ECO:0000256" key="2">
    <source>
        <dbReference type="ARBA" id="ARBA00022833"/>
    </source>
</evidence>
<protein>
    <submittedName>
        <fullName evidence="9">Zn(2)-C6 fungal-type DNA-binding domain protein</fullName>
    </submittedName>
</protein>
<keyword evidence="5" id="KW-0804">Transcription</keyword>
<feature type="region of interest" description="Disordered" evidence="7">
    <location>
        <begin position="87"/>
        <end position="119"/>
    </location>
</feature>
<evidence type="ECO:0000259" key="8">
    <source>
        <dbReference type="Pfam" id="PF00172"/>
    </source>
</evidence>
<reference evidence="9 10" key="1">
    <citation type="journal article" date="2016" name="Genome Biol. Evol.">
        <title>Divergent and convergent evolution of fungal pathogenicity.</title>
        <authorList>
            <person name="Shang Y."/>
            <person name="Xiao G."/>
            <person name="Zheng P."/>
            <person name="Cen K."/>
            <person name="Zhan S."/>
            <person name="Wang C."/>
        </authorList>
    </citation>
    <scope>NUCLEOTIDE SEQUENCE [LARGE SCALE GENOMIC DNA]</scope>
    <source>
        <strain evidence="9 10">RCEF 264</strain>
    </source>
</reference>
<feature type="region of interest" description="Disordered" evidence="7">
    <location>
        <begin position="147"/>
        <end position="212"/>
    </location>
</feature>
<dbReference type="GO" id="GO:0008270">
    <property type="term" value="F:zinc ion binding"/>
    <property type="evidence" value="ECO:0007669"/>
    <property type="project" value="InterPro"/>
</dbReference>
<evidence type="ECO:0000256" key="1">
    <source>
        <dbReference type="ARBA" id="ARBA00022723"/>
    </source>
</evidence>
<dbReference type="AlphaFoldDB" id="A0A167YP10"/>
<name>A0A167YP10_9HYPO</name>
<keyword evidence="10" id="KW-1185">Reference proteome</keyword>
<dbReference type="EMBL" id="AZHD01000002">
    <property type="protein sequence ID" value="OAA66531.1"/>
    <property type="molecule type" value="Genomic_DNA"/>
</dbReference>
<keyword evidence="1" id="KW-0479">Metal-binding</keyword>
<dbReference type="GO" id="GO:0000981">
    <property type="term" value="F:DNA-binding transcription factor activity, RNA polymerase II-specific"/>
    <property type="evidence" value="ECO:0007669"/>
    <property type="project" value="InterPro"/>
</dbReference>
<evidence type="ECO:0000313" key="10">
    <source>
        <dbReference type="Proteomes" id="UP000076874"/>
    </source>
</evidence>
<accession>A0A167YP10</accession>
<keyword evidence="6" id="KW-0539">Nucleus</keyword>
<feature type="region of interest" description="Disordered" evidence="7">
    <location>
        <begin position="231"/>
        <end position="260"/>
    </location>
</feature>
<feature type="compositionally biased region" description="Low complexity" evidence="7">
    <location>
        <begin position="25"/>
        <end position="38"/>
    </location>
</feature>
<gene>
    <name evidence="9" type="ORF">SPI_01107</name>
</gene>
<keyword evidence="3" id="KW-0805">Transcription regulation</keyword>
<dbReference type="InterPro" id="IPR001138">
    <property type="entry name" value="Zn2Cys6_DnaBD"/>
</dbReference>
<dbReference type="PANTHER" id="PTHR36206:SF4">
    <property type="entry name" value="HYPOTHETICAL CONSERVED PROTEIN (EUROFUNG)-RELATED"/>
    <property type="match status" value="1"/>
</dbReference>
<evidence type="ECO:0000256" key="4">
    <source>
        <dbReference type="ARBA" id="ARBA00023125"/>
    </source>
</evidence>
<dbReference type="STRING" id="1081102.A0A167YP10"/>
<feature type="compositionally biased region" description="Low complexity" evidence="7">
    <location>
        <begin position="87"/>
        <end position="109"/>
    </location>
</feature>
<evidence type="ECO:0000256" key="6">
    <source>
        <dbReference type="ARBA" id="ARBA00023242"/>
    </source>
</evidence>
<feature type="compositionally biased region" description="Pro residues" evidence="7">
    <location>
        <begin position="1"/>
        <end position="10"/>
    </location>
</feature>
<proteinExistence type="predicted"/>
<feature type="region of interest" description="Disordered" evidence="7">
    <location>
        <begin position="727"/>
        <end position="756"/>
    </location>
</feature>
<dbReference type="GO" id="GO:0003677">
    <property type="term" value="F:DNA binding"/>
    <property type="evidence" value="ECO:0007669"/>
    <property type="project" value="UniProtKB-KW"/>
</dbReference>
<feature type="compositionally biased region" description="Basic and acidic residues" evidence="7">
    <location>
        <begin position="590"/>
        <end position="601"/>
    </location>
</feature>
<dbReference type="Pfam" id="PF00172">
    <property type="entry name" value="Zn_clus"/>
    <property type="match status" value="1"/>
</dbReference>
<feature type="domain" description="Zn(2)-C6 fungal-type" evidence="8">
    <location>
        <begin position="113"/>
        <end position="141"/>
    </location>
</feature>
<evidence type="ECO:0000313" key="9">
    <source>
        <dbReference type="EMBL" id="OAA66531.1"/>
    </source>
</evidence>
<dbReference type="Proteomes" id="UP000076874">
    <property type="component" value="Unassembled WGS sequence"/>
</dbReference>
<evidence type="ECO:0000256" key="7">
    <source>
        <dbReference type="SAM" id="MobiDB-lite"/>
    </source>
</evidence>
<sequence length="971" mass="105293">MASFLPPPPLDEGDPGVVFVADGPGYNSYDGYTYTTNGNGNGNGNGNADEDEAGSTTFPGRRSGNIHTFTGNPNTYTGTYTGIGIDPSLGGPGPAAKAPAARQPASPAPDVSRKRHVKCDEAKPSCNRCLKWQGFCEGYSTAPADPMADTKPPSAAAAATAAEPPPPPLANTPPTSSSPGTDNKEWVSSASPSQDSSRRTTPVSDQPFAPRSPTLATDALFFDIPGTSVFALDGGGPVTKPERDGKRGQKRTHNIADGDPSLAAATHKTATRGLVLLKREQVHRDKDNNNININIINNNNENDYDNDDTVEEIGFGSCLESCSSSSFNRSAAFLLEPNFNSVMFSSQTEKMYFDSWLALAPNLGGGWFQSNLWTCTIPQLCRDEPAVRFAAIAIGALAQAVTPGLMGRSYARLLKGGTPTVPHYRNALTYYGHALQLLRLRTGQSPPSACSGGDVGAAAGTGAFAGAGAAVDGDDDPTTPEKERAAVLACLLFVCFEAMQGNQKGALWHITHGLQIVDQFVARNVPPRMLPRVVDPLPLPADGRGWNVGMRATTDIDTEVERQRQRQRQHQRQQWQQTDSAITPLPEQPLLEHHDADDERRRKASLATLMMRSPAPYALDDEVMQVFRRLDFQAWSLGVFRMRRTQPADVQFRALDALNPASIPAPFDPLDDARRWSAATAAGRLIDICDVPGAREVQRAYLECLERWRAAFAPLYDATRRDHQGRREAAAAAHIGGGGGAAGGEAMSSSSSSSSSPSPYLRAISLQVQYLLAWISVASLVYSDYFTMYQMTPQFRELNRLAAILLSKQPRLGAASSDNGDGNLPCLTTPGKQRVPPSASCDAFFSPSLSELFTMDNGPTMALFVIAVKCRVEAVRDEAIRLLKAHPRRDGFWDSKMLYAIASVNKQLEIDNEKYGTLEEQWVRLRKREAIFDETKPQAEVEAYFLNPETCQYEKSTRIVSWDGLITMPVS</sequence>
<evidence type="ECO:0000256" key="5">
    <source>
        <dbReference type="ARBA" id="ARBA00023163"/>
    </source>
</evidence>
<feature type="region of interest" description="Disordered" evidence="7">
    <location>
        <begin position="563"/>
        <end position="601"/>
    </location>
</feature>
<dbReference type="InterPro" id="IPR036864">
    <property type="entry name" value="Zn2-C6_fun-type_DNA-bd_sf"/>
</dbReference>
<feature type="compositionally biased region" description="Low complexity" evidence="7">
    <location>
        <begin position="744"/>
        <end position="756"/>
    </location>
</feature>
<keyword evidence="2" id="KW-0862">Zinc</keyword>
<feature type="compositionally biased region" description="Low complexity" evidence="7">
    <location>
        <begin position="149"/>
        <end position="162"/>
    </location>
</feature>
<feature type="region of interest" description="Disordered" evidence="7">
    <location>
        <begin position="1"/>
        <end position="73"/>
    </location>
</feature>
<evidence type="ECO:0000256" key="3">
    <source>
        <dbReference type="ARBA" id="ARBA00023015"/>
    </source>
</evidence>
<dbReference type="InterPro" id="IPR052360">
    <property type="entry name" value="Transcr_Regulatory_Proteins"/>
</dbReference>
<dbReference type="CDD" id="cd00067">
    <property type="entry name" value="GAL4"/>
    <property type="match status" value="1"/>
</dbReference>
<organism evidence="9 10">
    <name type="scientific">Niveomyces insectorum RCEF 264</name>
    <dbReference type="NCBI Taxonomy" id="1081102"/>
    <lineage>
        <taxon>Eukaryota</taxon>
        <taxon>Fungi</taxon>
        <taxon>Dikarya</taxon>
        <taxon>Ascomycota</taxon>
        <taxon>Pezizomycotina</taxon>
        <taxon>Sordariomycetes</taxon>
        <taxon>Hypocreomycetidae</taxon>
        <taxon>Hypocreales</taxon>
        <taxon>Cordycipitaceae</taxon>
        <taxon>Niveomyces</taxon>
    </lineage>
</organism>
<comment type="caution">
    <text evidence="9">The sequence shown here is derived from an EMBL/GenBank/DDBJ whole genome shotgun (WGS) entry which is preliminary data.</text>
</comment>